<accession>A0A8D2FKA4</accession>
<reference evidence="2" key="3">
    <citation type="submission" date="2025-09" db="UniProtKB">
        <authorList>
            <consortium name="Ensembl"/>
        </authorList>
    </citation>
    <scope>IDENTIFICATION</scope>
</reference>
<evidence type="ECO:0000256" key="1">
    <source>
        <dbReference type="SAM" id="MobiDB-lite"/>
    </source>
</evidence>
<feature type="region of interest" description="Disordered" evidence="1">
    <location>
        <begin position="55"/>
        <end position="97"/>
    </location>
</feature>
<proteinExistence type="predicted"/>
<sequence length="109" mass="12010">VHGHQQRWGGDEDQLEGPQPDVGHREKVVIAHVFASRLQCVADKVLLLVAPHFVSGHDEDHDSKDEDDRDPHLPDAGGVFVDTPNQSVQGPPVHCAGLSLNRQKRAKVY</sequence>
<dbReference type="Proteomes" id="UP000694411">
    <property type="component" value="Chromosome 17"/>
</dbReference>
<protein>
    <submittedName>
        <fullName evidence="2">Uncharacterized protein</fullName>
    </submittedName>
</protein>
<evidence type="ECO:0000313" key="2">
    <source>
        <dbReference type="Ensembl" id="ENSTGEP00000021354.1"/>
    </source>
</evidence>
<evidence type="ECO:0000313" key="3">
    <source>
        <dbReference type="Proteomes" id="UP000694411"/>
    </source>
</evidence>
<dbReference type="Ensembl" id="ENSTGET00000025453.1">
    <property type="protein sequence ID" value="ENSTGEP00000021354.1"/>
    <property type="gene ID" value="ENSTGEG00000017225.1"/>
</dbReference>
<dbReference type="AlphaFoldDB" id="A0A8D2FKA4"/>
<reference evidence="2" key="1">
    <citation type="submission" date="2018-05" db="EMBL/GenBank/DDBJ databases">
        <title>Whole genome of Theropithecus gelada.</title>
        <authorList>
            <person name="Chiou K.L."/>
            <person name="Snyder-Mackler N."/>
        </authorList>
    </citation>
    <scope>NUCLEOTIDE SEQUENCE [LARGE SCALE GENOMIC DNA]</scope>
</reference>
<feature type="region of interest" description="Disordered" evidence="1">
    <location>
        <begin position="1"/>
        <end position="21"/>
    </location>
</feature>
<name>A0A8D2FKA4_THEGE</name>
<feature type="compositionally biased region" description="Basic and acidic residues" evidence="1">
    <location>
        <begin position="55"/>
        <end position="73"/>
    </location>
</feature>
<organism evidence="2 3">
    <name type="scientific">Theropithecus gelada</name>
    <name type="common">Gelada baboon</name>
    <dbReference type="NCBI Taxonomy" id="9565"/>
    <lineage>
        <taxon>Eukaryota</taxon>
        <taxon>Metazoa</taxon>
        <taxon>Chordata</taxon>
        <taxon>Craniata</taxon>
        <taxon>Vertebrata</taxon>
        <taxon>Euteleostomi</taxon>
        <taxon>Mammalia</taxon>
        <taxon>Eutheria</taxon>
        <taxon>Euarchontoglires</taxon>
        <taxon>Primates</taxon>
        <taxon>Haplorrhini</taxon>
        <taxon>Catarrhini</taxon>
        <taxon>Cercopithecidae</taxon>
        <taxon>Cercopithecinae</taxon>
        <taxon>Theropithecus</taxon>
    </lineage>
</organism>
<keyword evidence="3" id="KW-1185">Reference proteome</keyword>
<reference evidence="2" key="2">
    <citation type="submission" date="2025-08" db="UniProtKB">
        <authorList>
            <consortium name="Ensembl"/>
        </authorList>
    </citation>
    <scope>IDENTIFICATION</scope>
</reference>